<evidence type="ECO:0000256" key="5">
    <source>
        <dbReference type="SAM" id="SignalP"/>
    </source>
</evidence>
<evidence type="ECO:0000256" key="1">
    <source>
        <dbReference type="ARBA" id="ARBA00022536"/>
    </source>
</evidence>
<feature type="disulfide bond" evidence="2">
    <location>
        <begin position="210"/>
        <end position="219"/>
    </location>
</feature>
<feature type="region of interest" description="Disordered" evidence="3">
    <location>
        <begin position="792"/>
        <end position="888"/>
    </location>
</feature>
<dbReference type="SUPFAM" id="SSF57184">
    <property type="entry name" value="Growth factor receptor domain"/>
    <property type="match status" value="3"/>
</dbReference>
<reference evidence="7 8" key="1">
    <citation type="submission" date="2020-01" db="EMBL/GenBank/DDBJ databases">
        <authorList>
            <person name="Gupta K D."/>
        </authorList>
    </citation>
    <scope>NUCLEOTIDE SEQUENCE [LARGE SCALE GENOMIC DNA]</scope>
</reference>
<dbReference type="InterPro" id="IPR000742">
    <property type="entry name" value="EGF"/>
</dbReference>
<gene>
    <name evidence="7" type="ORF">AAE3_LOCUS10600</name>
</gene>
<dbReference type="SMART" id="SM00180">
    <property type="entry name" value="EGF_Lam"/>
    <property type="match status" value="2"/>
</dbReference>
<feature type="transmembrane region" description="Helical" evidence="4">
    <location>
        <begin position="660"/>
        <end position="681"/>
    </location>
</feature>
<evidence type="ECO:0000259" key="6">
    <source>
        <dbReference type="PROSITE" id="PS50026"/>
    </source>
</evidence>
<dbReference type="AlphaFoldDB" id="A0A8S0WAB4"/>
<dbReference type="InterPro" id="IPR002049">
    <property type="entry name" value="LE_dom"/>
</dbReference>
<organism evidence="7 8">
    <name type="scientific">Cyclocybe aegerita</name>
    <name type="common">Black poplar mushroom</name>
    <name type="synonym">Agrocybe aegerita</name>
    <dbReference type="NCBI Taxonomy" id="1973307"/>
    <lineage>
        <taxon>Eukaryota</taxon>
        <taxon>Fungi</taxon>
        <taxon>Dikarya</taxon>
        <taxon>Basidiomycota</taxon>
        <taxon>Agaricomycotina</taxon>
        <taxon>Agaricomycetes</taxon>
        <taxon>Agaricomycetidae</taxon>
        <taxon>Agaricales</taxon>
        <taxon>Agaricineae</taxon>
        <taxon>Bolbitiaceae</taxon>
        <taxon>Cyclocybe</taxon>
    </lineage>
</organism>
<dbReference type="PROSITE" id="PS01248">
    <property type="entry name" value="EGF_LAM_1"/>
    <property type="match status" value="1"/>
</dbReference>
<evidence type="ECO:0000256" key="4">
    <source>
        <dbReference type="SAM" id="Phobius"/>
    </source>
</evidence>
<feature type="compositionally biased region" description="Basic and acidic residues" evidence="3">
    <location>
        <begin position="815"/>
        <end position="830"/>
    </location>
</feature>
<keyword evidence="2" id="KW-1015">Disulfide bond</keyword>
<keyword evidence="1 2" id="KW-0245">EGF-like domain</keyword>
<dbReference type="SMART" id="SM00261">
    <property type="entry name" value="FU"/>
    <property type="match status" value="7"/>
</dbReference>
<feature type="compositionally biased region" description="Polar residues" evidence="3">
    <location>
        <begin position="831"/>
        <end position="847"/>
    </location>
</feature>
<feature type="domain" description="EGF-like" evidence="6">
    <location>
        <begin position="188"/>
        <end position="220"/>
    </location>
</feature>
<dbReference type="InterPro" id="IPR006212">
    <property type="entry name" value="Furin_repeat"/>
</dbReference>
<sequence length="888" mass="92927">MFARLYASLLLFLPIPIIAQSTTSSTPTVVCIPGQCLQGYSNTTIGADITAPGLSSPIHLLPGVYTSTTNPQLLHVALTSSSSSLKSSSGFTNSSSISLPLNLVLESGLSIYSGSLYSGQSAFQPLPNQPIVNASTPLTAKSLAVSSNVWIALSSGSANNRVIVWDAIPDVGQLPFSNQGSLSLTDIQSTACTPGCAASGVCTSAGTCQCAAGFSGVSCESCAPGFFGPQCQACPSNCKTCDEGITGTGRCILPEVANAPATCNCENGVCGTNGQCPCNPGFTTGDNGTLCSKCSPGFFLTSGGDCQVCKIGCTQCSDGSGECTSCKSGFTLNTNDRTQCNPIQQATTSGQVCPEGSFSNGGSCSPCSSVCQSCTGGSSNDCVVCAPNLFTLNGACVPANSDGICQGVDLIADNNKRECDTCGAKCTKCRIPNFSVASTVDQKQCTECLPGFFLNNGACVETCPSGTTVSSQDDKTCIPCNSSCSSCAGTSTFCLTCSNNQLASNGRCVATCPSGTFSASGACLTCNPDCASCTGGNFNQCSSCPSSRPVLTNGRCLPTCAKNQYFDNTSGTCQTCDSTCSSCSGPGSGNCLACSSSTQVLRSGTCVAANCETSSNVVAGLGACLSELVTTTTTGTAPPLPTVTGLETPTVVGGPRRLEWWQILLMALGCAFIFLAFIWCCRRRQRKQRAKKTELFAQGPVTRGRTSWRWRLIRWGEKLFGHTRSRRVTVRGAPIVHLGPAQEPEEVKLRKLRAAEEARSPMATPPPVPARRLDAYEVDAEDEDMVRLIGSYNCPVSPPEPTRYNAQHTRFTPADQRRGLKEDDYDRRSLSDASSRMSAPSIYSQMTGMPRRAPDARQPAKRDLLTSRFSQSTLGVEEDSKTKNPFRK</sequence>
<feature type="signal peptide" evidence="5">
    <location>
        <begin position="1"/>
        <end position="19"/>
    </location>
</feature>
<dbReference type="OrthoDB" id="18487at2759"/>
<comment type="caution">
    <text evidence="7">The sequence shown here is derived from an EMBL/GenBank/DDBJ whole genome shotgun (WGS) entry which is preliminary data.</text>
</comment>
<evidence type="ECO:0000313" key="8">
    <source>
        <dbReference type="Proteomes" id="UP000467700"/>
    </source>
</evidence>
<comment type="caution">
    <text evidence="2">Lacks conserved residue(s) required for the propagation of feature annotation.</text>
</comment>
<name>A0A8S0WAB4_CYCAE</name>
<keyword evidence="8" id="KW-1185">Reference proteome</keyword>
<dbReference type="PANTHER" id="PTHR15332">
    <property type="entry name" value="PROPROTEIN CONVERTASE SUBTILISIN_KEXIN TYPE 5-LIKE"/>
    <property type="match status" value="1"/>
</dbReference>
<dbReference type="EMBL" id="CACVBS010000068">
    <property type="protein sequence ID" value="CAA7268508.1"/>
    <property type="molecule type" value="Genomic_DNA"/>
</dbReference>
<evidence type="ECO:0000256" key="2">
    <source>
        <dbReference type="PROSITE-ProRule" id="PRU00076"/>
    </source>
</evidence>
<dbReference type="PROSITE" id="PS50026">
    <property type="entry name" value="EGF_3"/>
    <property type="match status" value="1"/>
</dbReference>
<dbReference type="Gene3D" id="2.10.220.10">
    <property type="entry name" value="Hormone Receptor, Insulin-like Growth Factor Receptor 1, Chain A, domain 2"/>
    <property type="match status" value="5"/>
</dbReference>
<dbReference type="InterPro" id="IPR009030">
    <property type="entry name" value="Growth_fac_rcpt_cys_sf"/>
</dbReference>
<proteinExistence type="predicted"/>
<dbReference type="PANTHER" id="PTHR15332:SF175">
    <property type="entry name" value="PROPROTEIN CONVERTASE SUBTILISIN_KEXIN TYPE 5-LIKE"/>
    <property type="match status" value="1"/>
</dbReference>
<keyword evidence="5" id="KW-0732">Signal</keyword>
<feature type="chain" id="PRO_5035842872" description="EGF-like domain-containing protein" evidence="5">
    <location>
        <begin position="20"/>
        <end position="888"/>
    </location>
</feature>
<keyword evidence="4" id="KW-0812">Transmembrane</keyword>
<protein>
    <recommendedName>
        <fullName evidence="6">EGF-like domain-containing protein</fullName>
    </recommendedName>
</protein>
<evidence type="ECO:0000313" key="7">
    <source>
        <dbReference type="EMBL" id="CAA7268508.1"/>
    </source>
</evidence>
<feature type="compositionally biased region" description="Basic and acidic residues" evidence="3">
    <location>
        <begin position="852"/>
        <end position="865"/>
    </location>
</feature>
<keyword evidence="4" id="KW-1133">Transmembrane helix</keyword>
<dbReference type="SMART" id="SM00181">
    <property type="entry name" value="EGF"/>
    <property type="match status" value="6"/>
</dbReference>
<accession>A0A8S0WAB4</accession>
<dbReference type="CDD" id="cd00064">
    <property type="entry name" value="FU"/>
    <property type="match status" value="3"/>
</dbReference>
<evidence type="ECO:0000256" key="3">
    <source>
        <dbReference type="SAM" id="MobiDB-lite"/>
    </source>
</evidence>
<keyword evidence="4" id="KW-0472">Membrane</keyword>
<feature type="disulfide bond" evidence="2">
    <location>
        <begin position="192"/>
        <end position="202"/>
    </location>
</feature>
<dbReference type="PROSITE" id="PS00022">
    <property type="entry name" value="EGF_1"/>
    <property type="match status" value="1"/>
</dbReference>
<dbReference type="Proteomes" id="UP000467700">
    <property type="component" value="Unassembled WGS sequence"/>
</dbReference>